<comment type="similarity">
    <text evidence="2 5">Belongs to the GMC oxidoreductase family.</text>
</comment>
<evidence type="ECO:0000313" key="9">
    <source>
        <dbReference type="Proteomes" id="UP001642540"/>
    </source>
</evidence>
<feature type="domain" description="Glucose-methanol-choline oxidoreductase N-terminal" evidence="7">
    <location>
        <begin position="305"/>
        <end position="319"/>
    </location>
</feature>
<dbReference type="SUPFAM" id="SSF51905">
    <property type="entry name" value="FAD/NAD(P)-binding domain"/>
    <property type="match status" value="1"/>
</dbReference>
<dbReference type="SUPFAM" id="SSF54373">
    <property type="entry name" value="FAD-linked reductases, C-terminal domain"/>
    <property type="match status" value="1"/>
</dbReference>
<dbReference type="InterPro" id="IPR036188">
    <property type="entry name" value="FAD/NAD-bd_sf"/>
</dbReference>
<feature type="domain" description="Glucose-methanol-choline oxidoreductase N-terminal" evidence="6">
    <location>
        <begin position="129"/>
        <end position="152"/>
    </location>
</feature>
<gene>
    <name evidence="8" type="ORF">ODALV1_LOCUS31232</name>
</gene>
<dbReference type="Pfam" id="PF05199">
    <property type="entry name" value="GMC_oxred_C"/>
    <property type="match status" value="1"/>
</dbReference>
<dbReference type="Pfam" id="PF00732">
    <property type="entry name" value="GMC_oxred_N"/>
    <property type="match status" value="1"/>
</dbReference>
<dbReference type="PIRSF" id="PIRSF000137">
    <property type="entry name" value="Alcohol_oxidase"/>
    <property type="match status" value="1"/>
</dbReference>
<keyword evidence="4 5" id="KW-0274">FAD</keyword>
<dbReference type="Proteomes" id="UP001642540">
    <property type="component" value="Unassembled WGS sequence"/>
</dbReference>
<evidence type="ECO:0000313" key="8">
    <source>
        <dbReference type="EMBL" id="CAL8147766.1"/>
    </source>
</evidence>
<keyword evidence="9" id="KW-1185">Reference proteome</keyword>
<dbReference type="PROSITE" id="PS00623">
    <property type="entry name" value="GMC_OXRED_1"/>
    <property type="match status" value="1"/>
</dbReference>
<evidence type="ECO:0000256" key="4">
    <source>
        <dbReference type="ARBA" id="ARBA00022827"/>
    </source>
</evidence>
<proteinExistence type="inferred from homology"/>
<dbReference type="InterPro" id="IPR007867">
    <property type="entry name" value="GMC_OxRtase_C"/>
</dbReference>
<dbReference type="PANTHER" id="PTHR11552:SF147">
    <property type="entry name" value="CHOLINE DEHYDROGENASE, MITOCHONDRIAL"/>
    <property type="match status" value="1"/>
</dbReference>
<evidence type="ECO:0000259" key="7">
    <source>
        <dbReference type="PROSITE" id="PS00624"/>
    </source>
</evidence>
<keyword evidence="3 5" id="KW-0285">Flavoprotein</keyword>
<dbReference type="InterPro" id="IPR012132">
    <property type="entry name" value="GMC_OxRdtase"/>
</dbReference>
<name>A0ABP1S902_9HEXA</name>
<comment type="caution">
    <text evidence="8">The sequence shown here is derived from an EMBL/GenBank/DDBJ whole genome shotgun (WGS) entry which is preliminary data.</text>
</comment>
<evidence type="ECO:0000259" key="6">
    <source>
        <dbReference type="PROSITE" id="PS00623"/>
    </source>
</evidence>
<accession>A0ABP1S902</accession>
<dbReference type="EMBL" id="CAXLJM020000166">
    <property type="protein sequence ID" value="CAL8147766.1"/>
    <property type="molecule type" value="Genomic_DNA"/>
</dbReference>
<evidence type="ECO:0000256" key="5">
    <source>
        <dbReference type="RuleBase" id="RU003968"/>
    </source>
</evidence>
<dbReference type="InterPro" id="IPR000172">
    <property type="entry name" value="GMC_OxRdtase_N"/>
</dbReference>
<reference evidence="8 9" key="1">
    <citation type="submission" date="2024-08" db="EMBL/GenBank/DDBJ databases">
        <authorList>
            <person name="Cucini C."/>
            <person name="Frati F."/>
        </authorList>
    </citation>
    <scope>NUCLEOTIDE SEQUENCE [LARGE SCALE GENOMIC DNA]</scope>
</reference>
<sequence>MDSSVLPVRPVMASITLIFLATSYKLLPAIISKYVLLDKMSVLFSPTEEEYDFIIVGAGSSGSLLSNRLSAFFTVLLLEAGGLPFPLQNVPVLAPLILGHKDLDWSYFTVPQKHSCLSLVNKTSFWPRGKGLGGSSMLNFLAWNRGHPRDYDNWAEITGDRRWSYESLLPFFKRSESFLGKGNNNEYHGYNGEIPVSPITYKPLVTYFLEAAKELGYPITDLNAPFDEGFNEHCFNARRGQRVSSYEAFLKPILPVRSDRLKIQKFSVVTKALINNKYQAFGVEYKFKGKLYTARARREVILSAGAISSPTILMHSGIGPANHLQKFGIEPIVNLPGVGRNLQDHVSALVGPFTINQNENQPLRNTKHLTYIPNRDSRLNNVLQYLSSGDGPLAQSGSMASGFIILNKTGNIQKPWPDIQLLLLGIPQDDEGLLTLAKAFNIEINTVNKYYGPSVNKDSFSIMVIVSRPKSRGRIQLSSSYPFDSPLIDPNYFDHPDDMNLLLKGIRKAVQLVEETKSFAKIGARLQENNVFPGCEKFPFKSDEYWECFARHLTISVFHPSGTCSMGNKRDPETVVDSSLKVLGVSGLRVVDASVMPRIVSSNINPACTVIGERGADIILGEHIHEIHNKEQNI</sequence>
<organism evidence="8 9">
    <name type="scientific">Orchesella dallaii</name>
    <dbReference type="NCBI Taxonomy" id="48710"/>
    <lineage>
        <taxon>Eukaryota</taxon>
        <taxon>Metazoa</taxon>
        <taxon>Ecdysozoa</taxon>
        <taxon>Arthropoda</taxon>
        <taxon>Hexapoda</taxon>
        <taxon>Collembola</taxon>
        <taxon>Entomobryomorpha</taxon>
        <taxon>Entomobryoidea</taxon>
        <taxon>Orchesellidae</taxon>
        <taxon>Orchesellinae</taxon>
        <taxon>Orchesella</taxon>
    </lineage>
</organism>
<dbReference type="PROSITE" id="PS00624">
    <property type="entry name" value="GMC_OXRED_2"/>
    <property type="match status" value="1"/>
</dbReference>
<evidence type="ECO:0000256" key="2">
    <source>
        <dbReference type="ARBA" id="ARBA00010790"/>
    </source>
</evidence>
<evidence type="ECO:0000256" key="1">
    <source>
        <dbReference type="ARBA" id="ARBA00001974"/>
    </source>
</evidence>
<dbReference type="PANTHER" id="PTHR11552">
    <property type="entry name" value="GLUCOSE-METHANOL-CHOLINE GMC OXIDOREDUCTASE"/>
    <property type="match status" value="1"/>
</dbReference>
<comment type="cofactor">
    <cofactor evidence="1">
        <name>FAD</name>
        <dbReference type="ChEBI" id="CHEBI:57692"/>
    </cofactor>
</comment>
<dbReference type="Gene3D" id="3.50.50.60">
    <property type="entry name" value="FAD/NAD(P)-binding domain"/>
    <property type="match status" value="1"/>
</dbReference>
<evidence type="ECO:0000256" key="3">
    <source>
        <dbReference type="ARBA" id="ARBA00022630"/>
    </source>
</evidence>
<dbReference type="Gene3D" id="3.30.560.10">
    <property type="entry name" value="Glucose Oxidase, domain 3"/>
    <property type="match status" value="1"/>
</dbReference>
<protein>
    <recommendedName>
        <fullName evidence="6 7">Glucose-methanol-choline oxidoreductase N-terminal domain-containing protein</fullName>
    </recommendedName>
</protein>